<protein>
    <submittedName>
        <fullName evidence="2">Uncharacterized protein</fullName>
    </submittedName>
</protein>
<evidence type="ECO:0000313" key="3">
    <source>
        <dbReference type="Proteomes" id="UP001357223"/>
    </source>
</evidence>
<reference evidence="2 3" key="1">
    <citation type="submission" date="2023-10" db="EMBL/GenBank/DDBJ databases">
        <title>Niallia locisalis sp.nov. isolated from a salt pond sample.</title>
        <authorList>
            <person name="Li X.-J."/>
            <person name="Dong L."/>
        </authorList>
    </citation>
    <scope>NUCLEOTIDE SEQUENCE [LARGE SCALE GENOMIC DNA]</scope>
    <source>
        <strain evidence="2 3">DSM 29761</strain>
    </source>
</reference>
<gene>
    <name evidence="2" type="ORF">R4Z09_17075</name>
</gene>
<evidence type="ECO:0000256" key="1">
    <source>
        <dbReference type="SAM" id="Phobius"/>
    </source>
</evidence>
<keyword evidence="1" id="KW-0812">Transmembrane</keyword>
<evidence type="ECO:0000313" key="2">
    <source>
        <dbReference type="EMBL" id="WVX79019.1"/>
    </source>
</evidence>
<dbReference type="Proteomes" id="UP001357223">
    <property type="component" value="Chromosome"/>
</dbReference>
<feature type="transmembrane region" description="Helical" evidence="1">
    <location>
        <begin position="99"/>
        <end position="123"/>
    </location>
</feature>
<sequence>MNKAMKSVLYFLPILLLMVLIGFSGEHSAAAHSLYSGGHFHREVFGPVHASQYIIVQQATPFMGLGWLVSICKILLITVGGLMLGLIKNKNLKLAGAILLSLGILWLLPDILAIPIIIVIFYLTYKKLKSETSIAEEFTLEEIAADRYYSSLNYSKDYLDEWEKTIRKED</sequence>
<organism evidence="2 3">
    <name type="scientific">Niallia oryzisoli</name>
    <dbReference type="NCBI Taxonomy" id="1737571"/>
    <lineage>
        <taxon>Bacteria</taxon>
        <taxon>Bacillati</taxon>
        <taxon>Bacillota</taxon>
        <taxon>Bacilli</taxon>
        <taxon>Bacillales</taxon>
        <taxon>Bacillaceae</taxon>
        <taxon>Niallia</taxon>
    </lineage>
</organism>
<name>A0ABZ2C6C5_9BACI</name>
<accession>A0ABZ2C6C5</accession>
<dbReference type="EMBL" id="CP137640">
    <property type="protein sequence ID" value="WVX79019.1"/>
    <property type="molecule type" value="Genomic_DNA"/>
</dbReference>
<keyword evidence="1" id="KW-1133">Transmembrane helix</keyword>
<proteinExistence type="predicted"/>
<dbReference type="RefSeq" id="WP_338447953.1">
    <property type="nucleotide sequence ID" value="NZ_CP137640.1"/>
</dbReference>
<feature type="transmembrane region" description="Helical" evidence="1">
    <location>
        <begin position="65"/>
        <end position="87"/>
    </location>
</feature>
<keyword evidence="1" id="KW-0472">Membrane</keyword>
<keyword evidence="3" id="KW-1185">Reference proteome</keyword>